<dbReference type="GO" id="GO:0042276">
    <property type="term" value="P:error-prone translesion synthesis"/>
    <property type="evidence" value="ECO:0007669"/>
    <property type="project" value="TreeGrafter"/>
</dbReference>
<dbReference type="SUPFAM" id="SSF100879">
    <property type="entry name" value="Lesion bypass DNA polymerase (Y-family), little finger domain"/>
    <property type="match status" value="1"/>
</dbReference>
<comment type="caution">
    <text evidence="2">The sequence shown here is derived from an EMBL/GenBank/DDBJ whole genome shotgun (WGS) entry which is preliminary data.</text>
</comment>
<dbReference type="PROSITE" id="PS50173">
    <property type="entry name" value="UMUC"/>
    <property type="match status" value="1"/>
</dbReference>
<dbReference type="PANTHER" id="PTHR11076">
    <property type="entry name" value="DNA REPAIR POLYMERASE UMUC / TRANSFERASE FAMILY MEMBER"/>
    <property type="match status" value="1"/>
</dbReference>
<protein>
    <submittedName>
        <fullName evidence="2">DNA-directed DNA polymerase IV</fullName>
    </submittedName>
</protein>
<dbReference type="InterPro" id="IPR001126">
    <property type="entry name" value="UmuC"/>
</dbReference>
<name>K1SIM7_9ZZZZ</name>
<dbReference type="GO" id="GO:0009432">
    <property type="term" value="P:SOS response"/>
    <property type="evidence" value="ECO:0007669"/>
    <property type="project" value="TreeGrafter"/>
</dbReference>
<feature type="domain" description="UmuC" evidence="1">
    <location>
        <begin position="1"/>
        <end position="48"/>
    </location>
</feature>
<reference evidence="2" key="1">
    <citation type="journal article" date="2013" name="Environ. Microbiol.">
        <title>Microbiota from the distal guts of lean and obese adolescents exhibit partial functional redundancy besides clear differences in community structure.</title>
        <authorList>
            <person name="Ferrer M."/>
            <person name="Ruiz A."/>
            <person name="Lanza F."/>
            <person name="Haange S.B."/>
            <person name="Oberbach A."/>
            <person name="Till H."/>
            <person name="Bargiela R."/>
            <person name="Campoy C."/>
            <person name="Segura M.T."/>
            <person name="Richter M."/>
            <person name="von Bergen M."/>
            <person name="Seifert J."/>
            <person name="Suarez A."/>
        </authorList>
    </citation>
    <scope>NUCLEOTIDE SEQUENCE</scope>
</reference>
<keyword evidence="2" id="KW-0239">DNA-directed DNA polymerase</keyword>
<organism evidence="2">
    <name type="scientific">human gut metagenome</name>
    <dbReference type="NCBI Taxonomy" id="408170"/>
    <lineage>
        <taxon>unclassified sequences</taxon>
        <taxon>metagenomes</taxon>
        <taxon>organismal metagenomes</taxon>
    </lineage>
</organism>
<dbReference type="InterPro" id="IPR043128">
    <property type="entry name" value="Rev_trsase/Diguanyl_cyclase"/>
</dbReference>
<dbReference type="GO" id="GO:0003684">
    <property type="term" value="F:damaged DNA binding"/>
    <property type="evidence" value="ECO:0007669"/>
    <property type="project" value="InterPro"/>
</dbReference>
<dbReference type="EMBL" id="AJWY01008687">
    <property type="protein sequence ID" value="EKC60517.1"/>
    <property type="molecule type" value="Genomic_DNA"/>
</dbReference>
<dbReference type="SUPFAM" id="SSF56672">
    <property type="entry name" value="DNA/RNA polymerases"/>
    <property type="match status" value="1"/>
</dbReference>
<keyword evidence="2" id="KW-0808">Transferase</keyword>
<dbReference type="AlphaFoldDB" id="K1SIM7"/>
<dbReference type="GO" id="GO:0006281">
    <property type="term" value="P:DNA repair"/>
    <property type="evidence" value="ECO:0007669"/>
    <property type="project" value="InterPro"/>
</dbReference>
<dbReference type="InterPro" id="IPR043502">
    <property type="entry name" value="DNA/RNA_pol_sf"/>
</dbReference>
<dbReference type="Gene3D" id="1.10.150.20">
    <property type="entry name" value="5' to 3' exonuclease, C-terminal subdomain"/>
    <property type="match status" value="1"/>
</dbReference>
<accession>K1SIM7</accession>
<evidence type="ECO:0000259" key="1">
    <source>
        <dbReference type="PROSITE" id="PS50173"/>
    </source>
</evidence>
<dbReference type="GO" id="GO:0005829">
    <property type="term" value="C:cytosol"/>
    <property type="evidence" value="ECO:0007669"/>
    <property type="project" value="TreeGrafter"/>
</dbReference>
<gene>
    <name evidence="2" type="ORF">LEA_12826</name>
</gene>
<dbReference type="InterPro" id="IPR036775">
    <property type="entry name" value="DNA_pol_Y-fam_lit_finger_sf"/>
</dbReference>
<dbReference type="Pfam" id="PF11799">
    <property type="entry name" value="IMS_C"/>
    <property type="match status" value="1"/>
</dbReference>
<dbReference type="Gene3D" id="3.30.70.270">
    <property type="match status" value="1"/>
</dbReference>
<evidence type="ECO:0000313" key="2">
    <source>
        <dbReference type="EMBL" id="EKC60517.1"/>
    </source>
</evidence>
<dbReference type="Gene3D" id="3.30.1490.100">
    <property type="entry name" value="DNA polymerase, Y-family, little finger domain"/>
    <property type="match status" value="1"/>
</dbReference>
<dbReference type="GO" id="GO:0003887">
    <property type="term" value="F:DNA-directed DNA polymerase activity"/>
    <property type="evidence" value="ECO:0007669"/>
    <property type="project" value="UniProtKB-KW"/>
</dbReference>
<dbReference type="InterPro" id="IPR050116">
    <property type="entry name" value="DNA_polymerase-Y"/>
</dbReference>
<sequence>MSVGVSFNKVFAKLGSDMKKPDAVTVIPRETFREKIWNLPLSNMIGAGRATTAKLNDYGIYTLGELAQCDAQWITKVLGKNGYMLRCYANGTDNSQVMPADFSMPAKSVGHGVTTTADITRCEDAKPLLLELAQDIGKRLMLQNKYATKVCVNARSSILRNREWQTELPTATRSPMIIADTAYRLFCDNYDWVNPVRSLTVTAFSLVDGGAVIQNSFFNDTVRLEKMEKADGCIRDIRKRFGEGMIKNAVLLTGLAVPKSKAVVSLPGNMLNK</sequence>
<dbReference type="PANTHER" id="PTHR11076:SF33">
    <property type="entry name" value="DNA POLYMERASE KAPPA"/>
    <property type="match status" value="1"/>
</dbReference>
<keyword evidence="2" id="KW-0548">Nucleotidyltransferase</keyword>
<dbReference type="InterPro" id="IPR017961">
    <property type="entry name" value="DNA_pol_Y-fam_little_finger"/>
</dbReference>
<proteinExistence type="predicted"/>